<evidence type="ECO:0000259" key="2">
    <source>
        <dbReference type="Pfam" id="PF04151"/>
    </source>
</evidence>
<reference evidence="3 4" key="1">
    <citation type="submission" date="2018-01" db="EMBL/GenBank/DDBJ databases">
        <title>G. obscuriglobus.</title>
        <authorList>
            <person name="Franke J."/>
            <person name="Blomberg W."/>
            <person name="Selmecki A."/>
        </authorList>
    </citation>
    <scope>NUCLEOTIDE SEQUENCE [LARGE SCALE GENOMIC DNA]</scope>
    <source>
        <strain evidence="3 4">DSM 5831</strain>
    </source>
</reference>
<dbReference type="KEGG" id="gog:C1280_33440"/>
<dbReference type="AlphaFoldDB" id="A0A2Z3H953"/>
<feature type="signal peptide" evidence="1">
    <location>
        <begin position="1"/>
        <end position="23"/>
    </location>
</feature>
<sequence length="267" mass="28426">MRIFAFRFLVPLMRSLVSIVSLLAVCAATSSQEKKAEPKKEPPPKVLYSIPLVVKPGQKQKLALRGRHLASVKDVKVVGADGAKVRVIGAKAVGVPNNYPADRVGDSEVEIELELPNDAKPGAVKLIAAGASDSNEYRLLVRDNLPTAAEKEDNGAFGSAQLIALPVAVEGTIKGERDVDVFKFVGKKGQKVRIEVQAARFGSPLDGFLTVCDANRNILDTVDDADGSADPVVTLTLPGDGAYYVSLIDAHDLGGPNFGYRLIVKPD</sequence>
<evidence type="ECO:0000313" key="4">
    <source>
        <dbReference type="Proteomes" id="UP000245802"/>
    </source>
</evidence>
<keyword evidence="4" id="KW-1185">Reference proteome</keyword>
<organism evidence="3 4">
    <name type="scientific">Gemmata obscuriglobus</name>
    <dbReference type="NCBI Taxonomy" id="114"/>
    <lineage>
        <taxon>Bacteria</taxon>
        <taxon>Pseudomonadati</taxon>
        <taxon>Planctomycetota</taxon>
        <taxon>Planctomycetia</taxon>
        <taxon>Gemmatales</taxon>
        <taxon>Gemmataceae</taxon>
        <taxon>Gemmata</taxon>
    </lineage>
</organism>
<feature type="domain" description="Peptidase C-terminal archaeal/bacterial" evidence="2">
    <location>
        <begin position="178"/>
        <end position="246"/>
    </location>
</feature>
<keyword evidence="1" id="KW-0732">Signal</keyword>
<name>A0A2Z3H953_9BACT</name>
<feature type="chain" id="PRO_5016248147" description="Peptidase C-terminal archaeal/bacterial domain-containing protein" evidence="1">
    <location>
        <begin position="24"/>
        <end position="267"/>
    </location>
</feature>
<accession>A0A2Z3H953</accession>
<evidence type="ECO:0000256" key="1">
    <source>
        <dbReference type="SAM" id="SignalP"/>
    </source>
</evidence>
<dbReference type="Proteomes" id="UP000245802">
    <property type="component" value="Chromosome"/>
</dbReference>
<proteinExistence type="predicted"/>
<dbReference type="InterPro" id="IPR007280">
    <property type="entry name" value="Peptidase_C_arc/bac"/>
</dbReference>
<dbReference type="Gene3D" id="2.60.120.380">
    <property type="match status" value="1"/>
</dbReference>
<gene>
    <name evidence="3" type="ORF">C1280_33440</name>
</gene>
<evidence type="ECO:0000313" key="3">
    <source>
        <dbReference type="EMBL" id="AWM41421.1"/>
    </source>
</evidence>
<protein>
    <recommendedName>
        <fullName evidence="2">Peptidase C-terminal archaeal/bacterial domain-containing protein</fullName>
    </recommendedName>
</protein>
<dbReference type="Pfam" id="PF04151">
    <property type="entry name" value="PPC"/>
    <property type="match status" value="1"/>
</dbReference>
<dbReference type="EMBL" id="CP025958">
    <property type="protein sequence ID" value="AWM41421.1"/>
    <property type="molecule type" value="Genomic_DNA"/>
</dbReference>